<dbReference type="GO" id="GO:0003676">
    <property type="term" value="F:nucleic acid binding"/>
    <property type="evidence" value="ECO:0007669"/>
    <property type="project" value="InterPro"/>
</dbReference>
<dbReference type="PANTHER" id="PTHR31286">
    <property type="entry name" value="GLYCINE-RICH CELL WALL STRUCTURAL PROTEIN 1.8-LIKE"/>
    <property type="match status" value="1"/>
</dbReference>
<keyword evidence="4" id="KW-1185">Reference proteome</keyword>
<name>A0AAD2ABW2_9LAMI</name>
<dbReference type="InterPro" id="IPR040256">
    <property type="entry name" value="At4g02000-like"/>
</dbReference>
<feature type="domain" description="CCHC-type" evidence="2">
    <location>
        <begin position="204"/>
        <end position="219"/>
    </location>
</feature>
<keyword evidence="1" id="KW-0479">Metal-binding</keyword>
<gene>
    <name evidence="3" type="ORF">FPE_LOCUS29597</name>
</gene>
<keyword evidence="1" id="KW-0862">Zinc</keyword>
<dbReference type="EMBL" id="OU503053">
    <property type="protein sequence ID" value="CAI9782167.1"/>
    <property type="molecule type" value="Genomic_DNA"/>
</dbReference>
<dbReference type="GO" id="GO:0008270">
    <property type="term" value="F:zinc ion binding"/>
    <property type="evidence" value="ECO:0007669"/>
    <property type="project" value="UniProtKB-KW"/>
</dbReference>
<dbReference type="PANTHER" id="PTHR31286:SF167">
    <property type="entry name" value="OS09G0268800 PROTEIN"/>
    <property type="match status" value="1"/>
</dbReference>
<evidence type="ECO:0000313" key="4">
    <source>
        <dbReference type="Proteomes" id="UP000834106"/>
    </source>
</evidence>
<accession>A0AAD2ABW2</accession>
<dbReference type="SUPFAM" id="SSF57756">
    <property type="entry name" value="Retrovirus zinc finger-like domains"/>
    <property type="match status" value="1"/>
</dbReference>
<dbReference type="InterPro" id="IPR025836">
    <property type="entry name" value="Zn_knuckle_CX2CX4HX4C"/>
</dbReference>
<reference evidence="3" key="1">
    <citation type="submission" date="2023-05" db="EMBL/GenBank/DDBJ databases">
        <authorList>
            <person name="Huff M."/>
        </authorList>
    </citation>
    <scope>NUCLEOTIDE SEQUENCE</scope>
</reference>
<dbReference type="SMART" id="SM00343">
    <property type="entry name" value="ZnF_C2HC"/>
    <property type="match status" value="1"/>
</dbReference>
<dbReference type="PROSITE" id="PS50158">
    <property type="entry name" value="ZF_CCHC"/>
    <property type="match status" value="1"/>
</dbReference>
<dbReference type="AlphaFoldDB" id="A0AAD2ABW2"/>
<organism evidence="3 4">
    <name type="scientific">Fraxinus pennsylvanica</name>
    <dbReference type="NCBI Taxonomy" id="56036"/>
    <lineage>
        <taxon>Eukaryota</taxon>
        <taxon>Viridiplantae</taxon>
        <taxon>Streptophyta</taxon>
        <taxon>Embryophyta</taxon>
        <taxon>Tracheophyta</taxon>
        <taxon>Spermatophyta</taxon>
        <taxon>Magnoliopsida</taxon>
        <taxon>eudicotyledons</taxon>
        <taxon>Gunneridae</taxon>
        <taxon>Pentapetalae</taxon>
        <taxon>asterids</taxon>
        <taxon>lamiids</taxon>
        <taxon>Lamiales</taxon>
        <taxon>Oleaceae</taxon>
        <taxon>Oleeae</taxon>
        <taxon>Fraxinus</taxon>
    </lineage>
</organism>
<dbReference type="Pfam" id="PF14392">
    <property type="entry name" value="zf-CCHC_4"/>
    <property type="match status" value="1"/>
</dbReference>
<keyword evidence="1" id="KW-0863">Zinc-finger</keyword>
<evidence type="ECO:0000256" key="1">
    <source>
        <dbReference type="PROSITE-ProRule" id="PRU00047"/>
    </source>
</evidence>
<dbReference type="InterPro" id="IPR025558">
    <property type="entry name" value="DUF4283"/>
</dbReference>
<evidence type="ECO:0000259" key="2">
    <source>
        <dbReference type="PROSITE" id="PS50158"/>
    </source>
</evidence>
<dbReference type="InterPro" id="IPR001878">
    <property type="entry name" value="Znf_CCHC"/>
</dbReference>
<proteinExistence type="predicted"/>
<sequence>MAEDLDNLYQRLTLMDGEETEVLVEGETLEEASVRAERCLCAQLQTAKYYNNEALFGTMRKICRLGRQVWFRELNPTFFLIEFEDANDKQKVLREGPWAFDKSLLLMGEIDGKQPISQIQLKHCSFWVRAHNLPFSARAKKRGVPLFELKMCRWMCVDVRGGEYMRLRVVVDVTRPLLRGKKICIGGEGTVWTPFSYERVPDYCYHCGKIGHSFKDCTSPDANLEEDDVSKLPYGPWLRANSLGGRSRSGTNFGSQSTAGAFPAMVPGLLGNARAYHMAHKPHSDNHEMKPA</sequence>
<dbReference type="Proteomes" id="UP000834106">
    <property type="component" value="Chromosome 18"/>
</dbReference>
<dbReference type="InterPro" id="IPR036875">
    <property type="entry name" value="Znf_CCHC_sf"/>
</dbReference>
<evidence type="ECO:0000313" key="3">
    <source>
        <dbReference type="EMBL" id="CAI9782167.1"/>
    </source>
</evidence>
<protein>
    <recommendedName>
        <fullName evidence="2">CCHC-type domain-containing protein</fullName>
    </recommendedName>
</protein>
<dbReference type="Pfam" id="PF14111">
    <property type="entry name" value="DUF4283"/>
    <property type="match status" value="1"/>
</dbReference>